<evidence type="ECO:0000313" key="2">
    <source>
        <dbReference type="Proteomes" id="UP000075515"/>
    </source>
</evidence>
<dbReference type="InterPro" id="IPR023366">
    <property type="entry name" value="ATP_synth_asu-like_sf"/>
</dbReference>
<accession>A0A150RFJ3</accession>
<dbReference type="Gene3D" id="2.60.120.260">
    <property type="entry name" value="Galactose-binding domain-like"/>
    <property type="match status" value="1"/>
</dbReference>
<comment type="caution">
    <text evidence="1">The sequence shown here is derived from an EMBL/GenBank/DDBJ whole genome shotgun (WGS) entry which is preliminary data.</text>
</comment>
<protein>
    <submittedName>
        <fullName evidence="1">Uncharacterized protein</fullName>
    </submittedName>
</protein>
<dbReference type="InterPro" id="IPR008979">
    <property type="entry name" value="Galactose-bd-like_sf"/>
</dbReference>
<dbReference type="Proteomes" id="UP000075515">
    <property type="component" value="Unassembled WGS sequence"/>
</dbReference>
<evidence type="ECO:0000313" key="1">
    <source>
        <dbReference type="EMBL" id="KYF79017.1"/>
    </source>
</evidence>
<gene>
    <name evidence="1" type="ORF">BE18_12175</name>
</gene>
<dbReference type="EMBL" id="JEMC01003722">
    <property type="protein sequence ID" value="KYF79017.1"/>
    <property type="molecule type" value="Genomic_DNA"/>
</dbReference>
<dbReference type="SUPFAM" id="SSF51126">
    <property type="entry name" value="Pectin lyase-like"/>
    <property type="match status" value="1"/>
</dbReference>
<sequence length="932" mass="97865">MSAWKEPVRICIPTNINATTSQVQNGVTLALDDRVLLVGQSHAPQNGIYYVQSVSAPNVTLARAPDADASSDFTPGMSVCVGPEGTQYANTEWVLTATGPITFGTTSLTFKQRMFGPARAPTVQASEQPGANAGEQIRNAILALPCTGGVVDARGITGNVEVTAPIIVDRPVTLLIGAATYTAKASTPAATAANPMFDIQPNTTVCGASRPNFAVVGLDPYASTFKTILEDGALFELSGDFTNTVGRGREYFAVEQMTLDGGNSGSTVVGGSMMLKTHPYPTLDFQDGLIRIEHNAIQNFGGTAVHIDDSVYVYRINGNQFKSNAASIHIGLFADGSIKENWFWQALQGPGSGPTLTVLGPAVRIVNNYFLRAPIYDTVAEPDILLVPSHDKRGNRQAGGYAWILDNRFASERENFNKARVRIKVRGRSEGAEDLATVGGPLMVRGNLFLGNAAPIVSVSASSNVVTVTLDTTTFSSVPTQGLAVGDRVTITDVTPAEFNGEFTVTAVTPTTFQYALATTATSGTGGGVSSAETFAIELDNPGFMHDISQNIFANYATLIKDAQSRVDGSYGGSIFANNHVIAPRGGGYREFVNEGREFSVVRPSAGSALARVDGEARQVETRYLINRLHKSEQLDGWTKNGSIVVAAGEADPFGGARAFKVTLGGTTSSQYIASVVDIVNPSSALATGTRLFITFWARIPAGSTADAATMVVSMRDLTDSTTAGDMFTVNLGNQWKKYKLVTNGIVAGHTYRLHFYPGYFDRLQGEVTLFGPQVSELDADYLPNQGTQSAYDKTAGSRFEQAAIFTAIKTSRRAGTSAPSIQGTPSGLGTGGSAALVAGSTQVSGTIELTADSAGASSAGSVTVAFVGSDYATGNAPVVIATLADGNQPWAGTAQARLSASSSTDFTVAWSTNGAALAAGKKYRINYHVLA</sequence>
<dbReference type="AlphaFoldDB" id="A0A150RFJ3"/>
<dbReference type="SUPFAM" id="SSF49785">
    <property type="entry name" value="Galactose-binding domain-like"/>
    <property type="match status" value="1"/>
</dbReference>
<proteinExistence type="predicted"/>
<reference evidence="1 2" key="1">
    <citation type="submission" date="2014-02" db="EMBL/GenBank/DDBJ databases">
        <title>The small core and large imbalanced accessory genome model reveals a collaborative survival strategy of Sorangium cellulosum strains in nature.</title>
        <authorList>
            <person name="Han K."/>
            <person name="Peng R."/>
            <person name="Blom J."/>
            <person name="Li Y.-Z."/>
        </authorList>
    </citation>
    <scope>NUCLEOTIDE SEQUENCE [LARGE SCALE GENOMIC DNA]</scope>
    <source>
        <strain evidence="1 2">So0149</strain>
    </source>
</reference>
<name>A0A150RFJ3_SORCE</name>
<dbReference type="Gene3D" id="2.40.30.20">
    <property type="match status" value="1"/>
</dbReference>
<organism evidence="1 2">
    <name type="scientific">Sorangium cellulosum</name>
    <name type="common">Polyangium cellulosum</name>
    <dbReference type="NCBI Taxonomy" id="56"/>
    <lineage>
        <taxon>Bacteria</taxon>
        <taxon>Pseudomonadati</taxon>
        <taxon>Myxococcota</taxon>
        <taxon>Polyangia</taxon>
        <taxon>Polyangiales</taxon>
        <taxon>Polyangiaceae</taxon>
        <taxon>Sorangium</taxon>
    </lineage>
</organism>
<dbReference type="InterPro" id="IPR011050">
    <property type="entry name" value="Pectin_lyase_fold/virulence"/>
</dbReference>